<keyword evidence="2" id="KW-0067">ATP-binding</keyword>
<dbReference type="STRING" id="202789.GCA_001457435_01006"/>
<dbReference type="Proteomes" id="UP000009888">
    <property type="component" value="Unassembled WGS sequence"/>
</dbReference>
<evidence type="ECO:0000256" key="1">
    <source>
        <dbReference type="ARBA" id="ARBA00022741"/>
    </source>
</evidence>
<dbReference type="EMBL" id="AGWL01000006">
    <property type="protein sequence ID" value="EKU94972.1"/>
    <property type="molecule type" value="Genomic_DNA"/>
</dbReference>
<dbReference type="InterPro" id="IPR051309">
    <property type="entry name" value="ABCF_ATPase"/>
</dbReference>
<dbReference type="InterPro" id="IPR003593">
    <property type="entry name" value="AAA+_ATPase"/>
</dbReference>
<evidence type="ECO:0000259" key="4">
    <source>
        <dbReference type="PROSITE" id="PS50893"/>
    </source>
</evidence>
<feature type="compositionally biased region" description="Basic and acidic residues" evidence="3">
    <location>
        <begin position="575"/>
        <end position="595"/>
    </location>
</feature>
<dbReference type="HOGENOM" id="CLU_000604_36_0_11"/>
<dbReference type="GO" id="GO:0005524">
    <property type="term" value="F:ATP binding"/>
    <property type="evidence" value="ECO:0007669"/>
    <property type="project" value="UniProtKB-KW"/>
</dbReference>
<dbReference type="PATRIC" id="fig|883066.3.peg.1167"/>
<keyword evidence="1" id="KW-0547">Nucleotide-binding</keyword>
<proteinExistence type="predicted"/>
<evidence type="ECO:0000256" key="3">
    <source>
        <dbReference type="SAM" id="MobiDB-lite"/>
    </source>
</evidence>
<organism evidence="5 6">
    <name type="scientific">Actinobaculum massiliense ACS-171-V-Col2</name>
    <dbReference type="NCBI Taxonomy" id="883066"/>
    <lineage>
        <taxon>Bacteria</taxon>
        <taxon>Bacillati</taxon>
        <taxon>Actinomycetota</taxon>
        <taxon>Actinomycetes</taxon>
        <taxon>Actinomycetales</taxon>
        <taxon>Actinomycetaceae</taxon>
        <taxon>Actinobaculum</taxon>
    </lineage>
</organism>
<dbReference type="PANTHER" id="PTHR42855:SF1">
    <property type="entry name" value="ABC TRANSPORTER DOMAIN-CONTAINING PROTEIN"/>
    <property type="match status" value="1"/>
</dbReference>
<dbReference type="eggNOG" id="COG0488">
    <property type="taxonomic scope" value="Bacteria"/>
</dbReference>
<gene>
    <name evidence="5" type="ORF">HMPREF9233_01110</name>
</gene>
<dbReference type="CDD" id="cd03221">
    <property type="entry name" value="ABCF_EF-3"/>
    <property type="match status" value="2"/>
</dbReference>
<dbReference type="GO" id="GO:0016887">
    <property type="term" value="F:ATP hydrolysis activity"/>
    <property type="evidence" value="ECO:0007669"/>
    <property type="project" value="InterPro"/>
</dbReference>
<dbReference type="PROSITE" id="PS50893">
    <property type="entry name" value="ABC_TRANSPORTER_2"/>
    <property type="match status" value="2"/>
</dbReference>
<dbReference type="Pfam" id="PF12848">
    <property type="entry name" value="ABC_tran_Xtn"/>
    <property type="match status" value="1"/>
</dbReference>
<accession>K9EVH5</accession>
<feature type="domain" description="ABC transporter" evidence="4">
    <location>
        <begin position="5"/>
        <end position="224"/>
    </location>
</feature>
<feature type="compositionally biased region" description="Gly residues" evidence="3">
    <location>
        <begin position="520"/>
        <end position="534"/>
    </location>
</feature>
<dbReference type="RefSeq" id="WP_007001316.1">
    <property type="nucleotide sequence ID" value="NZ_JH992955.1"/>
</dbReference>
<dbReference type="PANTHER" id="PTHR42855">
    <property type="entry name" value="ABC TRANSPORTER ATP-BINDING SUBUNIT"/>
    <property type="match status" value="1"/>
</dbReference>
<dbReference type="InterPro" id="IPR003439">
    <property type="entry name" value="ABC_transporter-like_ATP-bd"/>
</dbReference>
<reference evidence="5 6" key="1">
    <citation type="submission" date="2012-09" db="EMBL/GenBank/DDBJ databases">
        <title>The Genome Sequence of Actinobaculum massiliae ACS-171-V-COL2.</title>
        <authorList>
            <consortium name="The Broad Institute Genome Sequencing Platform"/>
            <person name="Earl A."/>
            <person name="Ward D."/>
            <person name="Feldgarden M."/>
            <person name="Gevers D."/>
            <person name="Saerens B."/>
            <person name="Vaneechoutte M."/>
            <person name="Walker B."/>
            <person name="Young S.K."/>
            <person name="Zeng Q."/>
            <person name="Gargeya S."/>
            <person name="Fitzgerald M."/>
            <person name="Haas B."/>
            <person name="Abouelleil A."/>
            <person name="Alvarado L."/>
            <person name="Arachchi H.M."/>
            <person name="Berlin A."/>
            <person name="Chapman S.B."/>
            <person name="Goldberg J."/>
            <person name="Griggs A."/>
            <person name="Gujja S."/>
            <person name="Hansen M."/>
            <person name="Howarth C."/>
            <person name="Imamovic A."/>
            <person name="Larimer J."/>
            <person name="McCowen C."/>
            <person name="Montmayeur A."/>
            <person name="Murphy C."/>
            <person name="Neiman D."/>
            <person name="Pearson M."/>
            <person name="Priest M."/>
            <person name="Roberts A."/>
            <person name="Saif S."/>
            <person name="Shea T."/>
            <person name="Sisk P."/>
            <person name="Sykes S."/>
            <person name="Wortman J."/>
            <person name="Nusbaum C."/>
            <person name="Birren B."/>
        </authorList>
    </citation>
    <scope>NUCLEOTIDE SEQUENCE [LARGE SCALE GENOMIC DNA]</scope>
    <source>
        <strain evidence="6">ACS-171-V-Col2</strain>
    </source>
</reference>
<evidence type="ECO:0000256" key="2">
    <source>
        <dbReference type="ARBA" id="ARBA00022840"/>
    </source>
</evidence>
<name>K9EVH5_9ACTO</name>
<feature type="domain" description="ABC transporter" evidence="4">
    <location>
        <begin position="300"/>
        <end position="520"/>
    </location>
</feature>
<protein>
    <recommendedName>
        <fullName evidence="4">ABC transporter domain-containing protein</fullName>
    </recommendedName>
</protein>
<dbReference type="Gene3D" id="3.40.50.300">
    <property type="entry name" value="P-loop containing nucleotide triphosphate hydrolases"/>
    <property type="match status" value="2"/>
</dbReference>
<dbReference type="PROSITE" id="PS00211">
    <property type="entry name" value="ABC_TRANSPORTER_1"/>
    <property type="match status" value="1"/>
</dbReference>
<dbReference type="InterPro" id="IPR017871">
    <property type="entry name" value="ABC_transporter-like_CS"/>
</dbReference>
<dbReference type="InterPro" id="IPR027417">
    <property type="entry name" value="P-loop_NTPase"/>
</dbReference>
<evidence type="ECO:0000313" key="6">
    <source>
        <dbReference type="Proteomes" id="UP000009888"/>
    </source>
</evidence>
<feature type="compositionally biased region" description="Gly residues" evidence="3">
    <location>
        <begin position="542"/>
        <end position="551"/>
    </location>
</feature>
<sequence length="646" mass="69621">MTHLLSVQNASISLGSRPILEDVSVSLEDGSRIGVVGPNGGGKTTLLKIVAGAVAPDSGVVTTSREARIALLTQADELPDVTVREAIHGEAATFEWASDASVRELHAGLLPEISLDARVRELSGGQRRRVALARTLTRDANVVVLDEPTNHLDVEGITFLADYAARRFGGKNPRGALVVVTHDRWFLDRVATRIWEVVPGTDGAHGRNPTGGHVEMYDGGYSDYIFQRNERARQAAVAEEKRQNLLRKELAWLRRGAPARTSKPRFRIEAAEEIIANVPAPRDSVELTRMATQRLGKTVINLEDVSFAYPGGEPVLRDVTWLLAPGERTGILGRNGAGKSSLLGLLSGELEPSEGRIKRGKTVALAELSQDTKELEQVADLRVVEAVSEVAQHIEIGGKDVSASRLTERMGFTRERAWTRVAELSGGERRRLQFMRILMGEPNVLLLDEPTNDLDTDTLASMEDLLDGWPGTLIVVSHDRYLLERVTDRQMAVIGGRLRDLPGGVDEYLEFSALAGGDGHAGGGRGGRASGHSGGAHAAGNAGAGSAGSGSAGRHSAGEALGGEPAQPVKSDSQLQREAHKEAQRIERQLGKERKKLEKLHAKIAELSAGTDYEALADVSREASELEEQIEELELAWLEAAERAEG</sequence>
<comment type="caution">
    <text evidence="5">The sequence shown here is derived from an EMBL/GenBank/DDBJ whole genome shotgun (WGS) entry which is preliminary data.</text>
</comment>
<dbReference type="InterPro" id="IPR032781">
    <property type="entry name" value="ABC_tran_Xtn"/>
</dbReference>
<feature type="region of interest" description="Disordered" evidence="3">
    <location>
        <begin position="520"/>
        <end position="595"/>
    </location>
</feature>
<dbReference type="Pfam" id="PF00005">
    <property type="entry name" value="ABC_tran"/>
    <property type="match status" value="2"/>
</dbReference>
<evidence type="ECO:0000313" key="5">
    <source>
        <dbReference type="EMBL" id="EKU94972.1"/>
    </source>
</evidence>
<dbReference type="SMART" id="SM00382">
    <property type="entry name" value="AAA"/>
    <property type="match status" value="2"/>
</dbReference>
<keyword evidence="6" id="KW-1185">Reference proteome</keyword>
<dbReference type="AlphaFoldDB" id="K9EVH5"/>
<dbReference type="SUPFAM" id="SSF52540">
    <property type="entry name" value="P-loop containing nucleoside triphosphate hydrolases"/>
    <property type="match status" value="2"/>
</dbReference>